<organism evidence="8 9">
    <name type="scientific">Pedobacter yulinensis</name>
    <dbReference type="NCBI Taxonomy" id="2126353"/>
    <lineage>
        <taxon>Bacteria</taxon>
        <taxon>Pseudomonadati</taxon>
        <taxon>Bacteroidota</taxon>
        <taxon>Sphingobacteriia</taxon>
        <taxon>Sphingobacteriales</taxon>
        <taxon>Sphingobacteriaceae</taxon>
        <taxon>Pedobacter</taxon>
    </lineage>
</organism>
<evidence type="ECO:0000313" key="9">
    <source>
        <dbReference type="Proteomes" id="UP000240912"/>
    </source>
</evidence>
<dbReference type="EMBL" id="PYLS01000005">
    <property type="protein sequence ID" value="PST82953.1"/>
    <property type="molecule type" value="Genomic_DNA"/>
</dbReference>
<dbReference type="GO" id="GO:0005886">
    <property type="term" value="C:plasma membrane"/>
    <property type="evidence" value="ECO:0007669"/>
    <property type="project" value="UniProtKB-SubCell"/>
</dbReference>
<sequence>MMNRGLAYLAISLLYLLSLLPLPVLYFFARLAYYLLYYLISYRKKTVRSNLKRAFPEKPQAEIIRIERRFYSFLADLVFEIIKMPSLSKAELQRRVSFSNTEGLKVLLDSGRSALACTGHYGNWEWATLAMGTEIRQKLLAIYKPLSQPEFDNFFLKIRSRFGNVLVPMRQTLRALAAYRQEPTLFAFAGDQSPVREEARYWVPFLHQPTAALPGIEKIARQTDRPVFYFTIRRPRRGFYEVHCEPICLEPKQTLDMELTRMHFACLEQCINEHPEFWLWSHNRWKHQPA</sequence>
<comment type="caution">
    <text evidence="8">The sequence shown here is derived from an EMBL/GenBank/DDBJ whole genome shotgun (WGS) entry which is preliminary data.</text>
</comment>
<evidence type="ECO:0000256" key="3">
    <source>
        <dbReference type="ARBA" id="ARBA00022519"/>
    </source>
</evidence>
<dbReference type="GO" id="GO:0016746">
    <property type="term" value="F:acyltransferase activity"/>
    <property type="evidence" value="ECO:0007669"/>
    <property type="project" value="UniProtKB-KW"/>
</dbReference>
<keyword evidence="9" id="KW-1185">Reference proteome</keyword>
<dbReference type="OrthoDB" id="9801955at2"/>
<evidence type="ECO:0000256" key="7">
    <source>
        <dbReference type="SAM" id="Phobius"/>
    </source>
</evidence>
<keyword evidence="7" id="KW-0812">Transmembrane</keyword>
<dbReference type="CDD" id="cd07984">
    <property type="entry name" value="LPLAT_LABLAT-like"/>
    <property type="match status" value="1"/>
</dbReference>
<name>A0A2T3HKL8_9SPHI</name>
<evidence type="ECO:0000256" key="1">
    <source>
        <dbReference type="ARBA" id="ARBA00004533"/>
    </source>
</evidence>
<keyword evidence="4 8" id="KW-0808">Transferase</keyword>
<evidence type="ECO:0000256" key="5">
    <source>
        <dbReference type="ARBA" id="ARBA00023136"/>
    </source>
</evidence>
<dbReference type="PIRSF" id="PIRSF026649">
    <property type="entry name" value="MsbB"/>
    <property type="match status" value="1"/>
</dbReference>
<feature type="transmembrane region" description="Helical" evidence="7">
    <location>
        <begin position="6"/>
        <end position="39"/>
    </location>
</feature>
<dbReference type="AlphaFoldDB" id="A0A2T3HKL8"/>
<protein>
    <submittedName>
        <fullName evidence="8">Lauroyl acyltransferase</fullName>
    </submittedName>
</protein>
<keyword evidence="3" id="KW-0997">Cell inner membrane</keyword>
<dbReference type="InterPro" id="IPR004960">
    <property type="entry name" value="LipA_acyltrans"/>
</dbReference>
<dbReference type="Proteomes" id="UP000240912">
    <property type="component" value="Unassembled WGS sequence"/>
</dbReference>
<keyword evidence="5 7" id="KW-0472">Membrane</keyword>
<dbReference type="PANTHER" id="PTHR30606">
    <property type="entry name" value="LIPID A BIOSYNTHESIS LAUROYL ACYLTRANSFERASE"/>
    <property type="match status" value="1"/>
</dbReference>
<evidence type="ECO:0000256" key="6">
    <source>
        <dbReference type="ARBA" id="ARBA00023315"/>
    </source>
</evidence>
<proteinExistence type="predicted"/>
<dbReference type="GO" id="GO:0009247">
    <property type="term" value="P:glycolipid biosynthetic process"/>
    <property type="evidence" value="ECO:0007669"/>
    <property type="project" value="UniProtKB-ARBA"/>
</dbReference>
<gene>
    <name evidence="8" type="ORF">C7T94_10005</name>
</gene>
<reference evidence="8 9" key="1">
    <citation type="submission" date="2018-03" db="EMBL/GenBank/DDBJ databases">
        <authorList>
            <person name="Keele B.F."/>
        </authorList>
    </citation>
    <scope>NUCLEOTIDE SEQUENCE [LARGE SCALE GENOMIC DNA]</scope>
    <source>
        <strain evidence="8 9">YL28-9</strain>
    </source>
</reference>
<keyword evidence="6 8" id="KW-0012">Acyltransferase</keyword>
<dbReference type="Pfam" id="PF03279">
    <property type="entry name" value="Lip_A_acyltrans"/>
    <property type="match status" value="1"/>
</dbReference>
<comment type="subcellular location">
    <subcellularLocation>
        <location evidence="1">Cell inner membrane</location>
    </subcellularLocation>
</comment>
<dbReference type="PANTHER" id="PTHR30606:SF10">
    <property type="entry name" value="PHOSPHATIDYLINOSITOL MANNOSIDE ACYLTRANSFERASE"/>
    <property type="match status" value="1"/>
</dbReference>
<accession>A0A2T3HKL8</accession>
<keyword evidence="7" id="KW-1133">Transmembrane helix</keyword>
<evidence type="ECO:0000256" key="4">
    <source>
        <dbReference type="ARBA" id="ARBA00022679"/>
    </source>
</evidence>
<evidence type="ECO:0000256" key="2">
    <source>
        <dbReference type="ARBA" id="ARBA00022475"/>
    </source>
</evidence>
<keyword evidence="2" id="KW-1003">Cell membrane</keyword>
<evidence type="ECO:0000313" key="8">
    <source>
        <dbReference type="EMBL" id="PST82953.1"/>
    </source>
</evidence>